<keyword evidence="2" id="KW-1185">Reference proteome</keyword>
<organism evidence="2 3">
    <name type="scientific">Meloidogyne javanica</name>
    <name type="common">Root-knot nematode worm</name>
    <dbReference type="NCBI Taxonomy" id="6303"/>
    <lineage>
        <taxon>Eukaryota</taxon>
        <taxon>Metazoa</taxon>
        <taxon>Ecdysozoa</taxon>
        <taxon>Nematoda</taxon>
        <taxon>Chromadorea</taxon>
        <taxon>Rhabditida</taxon>
        <taxon>Tylenchina</taxon>
        <taxon>Tylenchomorpha</taxon>
        <taxon>Tylenchoidea</taxon>
        <taxon>Meloidogynidae</taxon>
        <taxon>Meloidogyninae</taxon>
        <taxon>Meloidogyne</taxon>
        <taxon>Meloidogyne incognita group</taxon>
    </lineage>
</organism>
<name>A0A915LBL6_MELJA</name>
<protein>
    <submittedName>
        <fullName evidence="3">Uncharacterized protein</fullName>
    </submittedName>
</protein>
<feature type="chain" id="PRO_5036880675" evidence="1">
    <location>
        <begin position="16"/>
        <end position="212"/>
    </location>
</feature>
<reference evidence="3" key="1">
    <citation type="submission" date="2022-11" db="UniProtKB">
        <authorList>
            <consortium name="WormBaseParasite"/>
        </authorList>
    </citation>
    <scope>IDENTIFICATION</scope>
</reference>
<dbReference type="AlphaFoldDB" id="A0A915LBL6"/>
<keyword evidence="1" id="KW-0732">Signal</keyword>
<evidence type="ECO:0000313" key="3">
    <source>
        <dbReference type="WBParaSite" id="scaffold10129_cov154.g14541"/>
    </source>
</evidence>
<evidence type="ECO:0000256" key="1">
    <source>
        <dbReference type="SAM" id="SignalP"/>
    </source>
</evidence>
<proteinExistence type="predicted"/>
<accession>A0A915LBL6</accession>
<evidence type="ECO:0000313" key="2">
    <source>
        <dbReference type="Proteomes" id="UP000887561"/>
    </source>
</evidence>
<dbReference type="WBParaSite" id="scaffold10129_cov154.g14541">
    <property type="protein sequence ID" value="scaffold10129_cov154.g14541"/>
    <property type="gene ID" value="scaffold10129_cov154.g14541"/>
</dbReference>
<dbReference type="Proteomes" id="UP000887561">
    <property type="component" value="Unplaced"/>
</dbReference>
<feature type="signal peptide" evidence="1">
    <location>
        <begin position="1"/>
        <end position="15"/>
    </location>
</feature>
<sequence length="212" mass="24453">MFLLFDLFWIALILASFFDTNGALDLKEKPTTIQNNLAFAAFPSTNESKRYKFNEVKGFEDWRIQQLINIAEIDISTGQPRGSTQSNDVILFEEFQYILNPENLDKIEKYFTKNIKIGATEFIETYKKAAESIIKKADKFVSENFENETKCEPKDVEDELMDKKLDKAINEKIYGEHLKNKAMGNEERKEYKNAIVEGAGPVGLYATFKLFI</sequence>